<dbReference type="RefSeq" id="WP_339097876.1">
    <property type="nucleotide sequence ID" value="NZ_CP149783.1"/>
</dbReference>
<gene>
    <name evidence="1" type="ORF">WDJ50_15165</name>
</gene>
<proteinExistence type="predicted"/>
<organism evidence="1">
    <name type="scientific">Deinococcus sp. VB142</name>
    <dbReference type="NCBI Taxonomy" id="3112952"/>
    <lineage>
        <taxon>Bacteria</taxon>
        <taxon>Thermotogati</taxon>
        <taxon>Deinococcota</taxon>
        <taxon>Deinococci</taxon>
        <taxon>Deinococcales</taxon>
        <taxon>Deinococcaceae</taxon>
        <taxon>Deinococcus</taxon>
    </lineage>
</organism>
<evidence type="ECO:0008006" key="2">
    <source>
        <dbReference type="Google" id="ProtNLM"/>
    </source>
</evidence>
<reference evidence="1" key="1">
    <citation type="submission" date="2024-03" db="EMBL/GenBank/DDBJ databases">
        <title>Deinococcus weizhi sp. nov., isolated from human skin.</title>
        <authorList>
            <person name="Wei Z."/>
            <person name="Tian F."/>
            <person name="Yang C."/>
            <person name="Xin L.T."/>
            <person name="Wen Z.J."/>
            <person name="Lan K.C."/>
            <person name="Yu L."/>
            <person name="Zhe W."/>
            <person name="Dan F.D."/>
            <person name="Jun W."/>
            <person name="Rui Z."/>
            <person name="Yong X.J."/>
            <person name="Ting Y."/>
            <person name="Wei X."/>
            <person name="Xu Z.G."/>
            <person name="Xin Z."/>
            <person name="Dong F.G."/>
            <person name="Ni X.M."/>
            <person name="Zheng M.G."/>
            <person name="Chun Y."/>
            <person name="Qian W.X."/>
        </authorList>
    </citation>
    <scope>NUCLEOTIDE SEQUENCE</scope>
    <source>
        <strain evidence="1">VB142</strain>
    </source>
</reference>
<name>A0AAU6Q7X8_9DEIO</name>
<dbReference type="AlphaFoldDB" id="A0AAU6Q7X8"/>
<sequence length="324" mass="37091">MTGVRPLLARNRVEWFIQQQGREQARARGHRALIQHLVARLPVPGEARQLPLTDQLAHGLEACDPMKHCDVQLRHEEGHIQFHFDWAADGLYDLHPLQEATRRLDPEWLPGLVAALEGWTALAAPVIGPRYLSHVAEYWWNLDQLSEGYLSEELEHWDLNVTERFTLTYARRKGLPHPYLIQDATPWRYYRPAYTPEQVVTRTRELQVALTGKLAPLRGLSDQLGELSRLSALLPTLTNEECQQVGNMAALPYVISVEGGRHNHTYELANEYMQAVWTGGDNDPHCVLHVRADEESPERLRRYLTTAPRVVELTEHILGLLTLK</sequence>
<dbReference type="EMBL" id="CP149783">
    <property type="protein sequence ID" value="WYF46398.1"/>
    <property type="molecule type" value="Genomic_DNA"/>
</dbReference>
<protein>
    <recommendedName>
        <fullName evidence="2">PRTRC system protein F</fullName>
    </recommendedName>
</protein>
<evidence type="ECO:0000313" key="1">
    <source>
        <dbReference type="EMBL" id="WYF46398.1"/>
    </source>
</evidence>
<accession>A0AAU6Q7X8</accession>